<evidence type="ECO:0000313" key="2">
    <source>
        <dbReference type="Proteomes" id="UP000321822"/>
    </source>
</evidence>
<gene>
    <name evidence="1" type="ORF">ESZ36_08420</name>
</gene>
<keyword evidence="2" id="KW-1185">Reference proteome</keyword>
<dbReference type="EMBL" id="VOLT01000004">
    <property type="protein sequence ID" value="TWX68509.1"/>
    <property type="molecule type" value="Genomic_DNA"/>
</dbReference>
<dbReference type="OrthoDB" id="6227655at2"/>
<protein>
    <submittedName>
        <fullName evidence="1">Uncharacterized protein</fullName>
    </submittedName>
</protein>
<sequence>MSLFFKCYTITSMNFTLSQLQMNERQIRQSVLTLLLFCATLFVHSEHYAQVEFDAFANFEQHDCNLCQQGIDSASSPIRLYPISSGITNFNKIRIINLALTSTAYVYPPLRAPPSFL</sequence>
<proteinExistence type="predicted"/>
<accession>A0A5C6QHY5</accession>
<organism evidence="1 2">
    <name type="scientific">Colwellia demingiae</name>
    <dbReference type="NCBI Taxonomy" id="89401"/>
    <lineage>
        <taxon>Bacteria</taxon>
        <taxon>Pseudomonadati</taxon>
        <taxon>Pseudomonadota</taxon>
        <taxon>Gammaproteobacteria</taxon>
        <taxon>Alteromonadales</taxon>
        <taxon>Colwelliaceae</taxon>
        <taxon>Colwellia</taxon>
    </lineage>
</organism>
<name>A0A5C6QHY5_9GAMM</name>
<evidence type="ECO:0000313" key="1">
    <source>
        <dbReference type="EMBL" id="TWX68509.1"/>
    </source>
</evidence>
<comment type="caution">
    <text evidence="1">The sequence shown here is derived from an EMBL/GenBank/DDBJ whole genome shotgun (WGS) entry which is preliminary data.</text>
</comment>
<reference evidence="1 2" key="1">
    <citation type="submission" date="2019-07" db="EMBL/GenBank/DDBJ databases">
        <title>Genomes of sea-ice associated Colwellia species.</title>
        <authorList>
            <person name="Bowman J.P."/>
        </authorList>
    </citation>
    <scope>NUCLEOTIDE SEQUENCE [LARGE SCALE GENOMIC DNA]</scope>
    <source>
        <strain evidence="1 2">ACAM 459</strain>
    </source>
</reference>
<dbReference type="Proteomes" id="UP000321822">
    <property type="component" value="Unassembled WGS sequence"/>
</dbReference>
<dbReference type="AlphaFoldDB" id="A0A5C6QHY5"/>